<evidence type="ECO:0000256" key="3">
    <source>
        <dbReference type="ARBA" id="ARBA00022692"/>
    </source>
</evidence>
<dbReference type="EMBL" id="CAFBMK010000157">
    <property type="protein sequence ID" value="CAB4930021.1"/>
    <property type="molecule type" value="Genomic_DNA"/>
</dbReference>
<keyword evidence="2" id="KW-1003">Cell membrane</keyword>
<proteinExistence type="predicted"/>
<keyword evidence="5 7" id="KW-0472">Membrane</keyword>
<evidence type="ECO:0000313" key="9">
    <source>
        <dbReference type="EMBL" id="CAB4930021.1"/>
    </source>
</evidence>
<keyword evidence="3 7" id="KW-0812">Transmembrane</keyword>
<dbReference type="PANTHER" id="PTHR33885:SF3">
    <property type="entry name" value="PHAGE SHOCK PROTEIN C"/>
    <property type="match status" value="1"/>
</dbReference>
<feature type="region of interest" description="Disordered" evidence="6">
    <location>
        <begin position="1"/>
        <end position="37"/>
    </location>
</feature>
<dbReference type="InterPro" id="IPR052027">
    <property type="entry name" value="PspC"/>
</dbReference>
<sequence length="359" mass="36181">MSTDPTDPTDPTPAPDGAEEPTAVHAAAPADDPPPGLSRSATDRMLFGVCGGIAERYALEPLLVRLAFVATLFIGGAGVLFYLAAALLIPGGRVGAPGPGRPGGPVAAAGGVLRALVALAVAIAAFTALCTVALLSFGTTAVLGAWPAALGLLLLGGLLVASARGRRATGALLVLALALAVPATAAVVADVDVDRSVGEREHRPGSVARAAQGYRLGAGQMVVDLRDLPLRRGERVTIPARVDVGQVGVVLPRDRCVAWTIRTDLGAAGGYDVLGASSGGGSWTGNDAGPVIEVDPASGRGDDRPRVTLDLRVGVGHVAVAQSRGAIDGPGPMARGVVRRGDDLLRTSACRTTSPRRRG</sequence>
<evidence type="ECO:0000256" key="7">
    <source>
        <dbReference type="SAM" id="Phobius"/>
    </source>
</evidence>
<protein>
    <submittedName>
        <fullName evidence="9">Unannotated protein</fullName>
    </submittedName>
</protein>
<evidence type="ECO:0000256" key="5">
    <source>
        <dbReference type="ARBA" id="ARBA00023136"/>
    </source>
</evidence>
<dbReference type="Pfam" id="PF04024">
    <property type="entry name" value="PspC"/>
    <property type="match status" value="1"/>
</dbReference>
<evidence type="ECO:0000259" key="8">
    <source>
        <dbReference type="Pfam" id="PF04024"/>
    </source>
</evidence>
<evidence type="ECO:0000256" key="1">
    <source>
        <dbReference type="ARBA" id="ARBA00004162"/>
    </source>
</evidence>
<accession>A0A6J7IH05</accession>
<evidence type="ECO:0000256" key="4">
    <source>
        <dbReference type="ARBA" id="ARBA00022989"/>
    </source>
</evidence>
<keyword evidence="4 7" id="KW-1133">Transmembrane helix</keyword>
<dbReference type="PANTHER" id="PTHR33885">
    <property type="entry name" value="PHAGE SHOCK PROTEIN C"/>
    <property type="match status" value="1"/>
</dbReference>
<feature type="transmembrane region" description="Helical" evidence="7">
    <location>
        <begin position="141"/>
        <end position="161"/>
    </location>
</feature>
<dbReference type="GO" id="GO:0005886">
    <property type="term" value="C:plasma membrane"/>
    <property type="evidence" value="ECO:0007669"/>
    <property type="project" value="UniProtKB-SubCell"/>
</dbReference>
<feature type="transmembrane region" description="Helical" evidence="7">
    <location>
        <begin position="168"/>
        <end position="189"/>
    </location>
</feature>
<dbReference type="InterPro" id="IPR007168">
    <property type="entry name" value="Phageshock_PspC_N"/>
</dbReference>
<comment type="subcellular location">
    <subcellularLocation>
        <location evidence="1">Cell membrane</location>
        <topology evidence="1">Single-pass membrane protein</topology>
    </subcellularLocation>
</comment>
<dbReference type="AlphaFoldDB" id="A0A6J7IH05"/>
<reference evidence="9" key="1">
    <citation type="submission" date="2020-05" db="EMBL/GenBank/DDBJ databases">
        <authorList>
            <person name="Chiriac C."/>
            <person name="Salcher M."/>
            <person name="Ghai R."/>
            <person name="Kavagutti S V."/>
        </authorList>
    </citation>
    <scope>NUCLEOTIDE SEQUENCE</scope>
</reference>
<name>A0A6J7IH05_9ZZZZ</name>
<evidence type="ECO:0000256" key="2">
    <source>
        <dbReference type="ARBA" id="ARBA00022475"/>
    </source>
</evidence>
<feature type="transmembrane region" description="Helical" evidence="7">
    <location>
        <begin position="111"/>
        <end position="135"/>
    </location>
</feature>
<feature type="transmembrane region" description="Helical" evidence="7">
    <location>
        <begin position="66"/>
        <end position="90"/>
    </location>
</feature>
<organism evidence="9">
    <name type="scientific">freshwater metagenome</name>
    <dbReference type="NCBI Taxonomy" id="449393"/>
    <lineage>
        <taxon>unclassified sequences</taxon>
        <taxon>metagenomes</taxon>
        <taxon>ecological metagenomes</taxon>
    </lineage>
</organism>
<gene>
    <name evidence="9" type="ORF">UFOPK3564_02319</name>
</gene>
<evidence type="ECO:0000256" key="6">
    <source>
        <dbReference type="SAM" id="MobiDB-lite"/>
    </source>
</evidence>
<feature type="domain" description="Phage shock protein PspC N-terminal" evidence="8">
    <location>
        <begin position="36"/>
        <end position="90"/>
    </location>
</feature>